<dbReference type="PANTHER" id="PTHR37042:SF4">
    <property type="entry name" value="OUTER MEMBRANE PROTEIN RV1973"/>
    <property type="match status" value="1"/>
</dbReference>
<feature type="region of interest" description="Disordered" evidence="3">
    <location>
        <begin position="1"/>
        <end position="59"/>
    </location>
</feature>
<feature type="transmembrane region" description="Helical" evidence="4">
    <location>
        <begin position="64"/>
        <end position="85"/>
    </location>
</feature>
<name>A0ABP4W0N3_9ACTN</name>
<organism evidence="5 6">
    <name type="scientific">Aeromicrobium alkaliterrae</name>
    <dbReference type="NCBI Taxonomy" id="302168"/>
    <lineage>
        <taxon>Bacteria</taxon>
        <taxon>Bacillati</taxon>
        <taxon>Actinomycetota</taxon>
        <taxon>Actinomycetes</taxon>
        <taxon>Propionibacteriales</taxon>
        <taxon>Nocardioidaceae</taxon>
        <taxon>Aeromicrobium</taxon>
    </lineage>
</organism>
<dbReference type="RefSeq" id="WP_344201909.1">
    <property type="nucleotide sequence ID" value="NZ_BAAAME010000004.1"/>
</dbReference>
<reference evidence="6" key="1">
    <citation type="journal article" date="2019" name="Int. J. Syst. Evol. Microbiol.">
        <title>The Global Catalogue of Microorganisms (GCM) 10K type strain sequencing project: providing services to taxonomists for standard genome sequencing and annotation.</title>
        <authorList>
            <consortium name="The Broad Institute Genomics Platform"/>
            <consortium name="The Broad Institute Genome Sequencing Center for Infectious Disease"/>
            <person name="Wu L."/>
            <person name="Ma J."/>
        </authorList>
    </citation>
    <scope>NUCLEOTIDE SEQUENCE [LARGE SCALE GENOMIC DNA]</scope>
    <source>
        <strain evidence="6">JCM 13518</strain>
    </source>
</reference>
<dbReference type="InterPro" id="IPR032710">
    <property type="entry name" value="NTF2-like_dom_sf"/>
</dbReference>
<evidence type="ECO:0000313" key="6">
    <source>
        <dbReference type="Proteomes" id="UP001501057"/>
    </source>
</evidence>
<gene>
    <name evidence="5" type="ORF">GCM10009710_24230</name>
</gene>
<keyword evidence="6" id="KW-1185">Reference proteome</keyword>
<evidence type="ECO:0000313" key="5">
    <source>
        <dbReference type="EMBL" id="GAA1743319.1"/>
    </source>
</evidence>
<dbReference type="EMBL" id="BAAAME010000004">
    <property type="protein sequence ID" value="GAA1743319.1"/>
    <property type="molecule type" value="Genomic_DNA"/>
</dbReference>
<keyword evidence="2 4" id="KW-0472">Membrane</keyword>
<evidence type="ECO:0000256" key="3">
    <source>
        <dbReference type="SAM" id="MobiDB-lite"/>
    </source>
</evidence>
<keyword evidence="4" id="KW-0812">Transmembrane</keyword>
<evidence type="ECO:0000256" key="2">
    <source>
        <dbReference type="ARBA" id="ARBA00023136"/>
    </source>
</evidence>
<feature type="compositionally biased region" description="Low complexity" evidence="3">
    <location>
        <begin position="25"/>
        <end position="39"/>
    </location>
</feature>
<dbReference type="SUPFAM" id="SSF54427">
    <property type="entry name" value="NTF2-like"/>
    <property type="match status" value="1"/>
</dbReference>
<comment type="subcellular location">
    <subcellularLocation>
        <location evidence="1">Membrane</location>
    </subcellularLocation>
</comment>
<proteinExistence type="predicted"/>
<evidence type="ECO:0000256" key="4">
    <source>
        <dbReference type="SAM" id="Phobius"/>
    </source>
</evidence>
<evidence type="ECO:0008006" key="7">
    <source>
        <dbReference type="Google" id="ProtNLM"/>
    </source>
</evidence>
<comment type="caution">
    <text evidence="5">The sequence shown here is derived from an EMBL/GenBank/DDBJ whole genome shotgun (WGS) entry which is preliminary data.</text>
</comment>
<accession>A0ABP4W0N3</accession>
<keyword evidence="4" id="KW-1133">Transmembrane helix</keyword>
<evidence type="ECO:0000256" key="1">
    <source>
        <dbReference type="ARBA" id="ARBA00004370"/>
    </source>
</evidence>
<protein>
    <recommendedName>
        <fullName evidence="7">Mce-associated membrane protein</fullName>
    </recommendedName>
</protein>
<sequence length="226" mass="23729">MSRSQIQTAAEIAAAAETEEDARPASDSQDTSSDVSDAAPAPDTSLPSGAGNGDGSERPARRAAAPLIALILGVVLAVVGSWLWWQASNDDQLAAAETRDSVLIAATGAIETINSLDYRDVDAALTEWEDVTTGVQHDQIAATDDMQRQMLADQKKIATGEVVDAAVLRLDGDEATVVAAVEITVVDDAAPGSEPTLKRNRFSAEMKKVDGTWLIEDIKQVAVSLS</sequence>
<dbReference type="Proteomes" id="UP001501057">
    <property type="component" value="Unassembled WGS sequence"/>
</dbReference>
<feature type="compositionally biased region" description="Low complexity" evidence="3">
    <location>
        <begin position="1"/>
        <end position="16"/>
    </location>
</feature>
<dbReference type="PANTHER" id="PTHR37042">
    <property type="entry name" value="OUTER MEMBRANE PROTEIN RV1973"/>
    <property type="match status" value="1"/>
</dbReference>